<dbReference type="GO" id="GO:0034599">
    <property type="term" value="P:cellular response to oxidative stress"/>
    <property type="evidence" value="ECO:0007669"/>
    <property type="project" value="InterPro"/>
</dbReference>
<organism evidence="5">
    <name type="scientific">uncultured Dysgonomonas sp</name>
    <dbReference type="NCBI Taxonomy" id="206096"/>
    <lineage>
        <taxon>Bacteria</taxon>
        <taxon>Pseudomonadati</taxon>
        <taxon>Bacteroidota</taxon>
        <taxon>Bacteroidia</taxon>
        <taxon>Bacteroidales</taxon>
        <taxon>Dysgonomonadaceae</taxon>
        <taxon>Dysgonomonas</taxon>
        <taxon>environmental samples</taxon>
    </lineage>
</organism>
<dbReference type="InterPro" id="IPR029479">
    <property type="entry name" value="Nitroreductase"/>
</dbReference>
<protein>
    <recommendedName>
        <fullName evidence="4">Nitroreductase domain-containing protein</fullName>
    </recommendedName>
</protein>
<evidence type="ECO:0000313" key="5">
    <source>
        <dbReference type="EMBL" id="SBV98945.1"/>
    </source>
</evidence>
<dbReference type="Gene3D" id="3.40.109.10">
    <property type="entry name" value="NADH Oxidase"/>
    <property type="match status" value="1"/>
</dbReference>
<evidence type="ECO:0000256" key="1">
    <source>
        <dbReference type="ARBA" id="ARBA00004496"/>
    </source>
</evidence>
<dbReference type="RefSeq" id="WP_296948865.1">
    <property type="nucleotide sequence ID" value="NZ_LT599021.1"/>
</dbReference>
<evidence type="ECO:0000256" key="2">
    <source>
        <dbReference type="ARBA" id="ARBA00022490"/>
    </source>
</evidence>
<dbReference type="GO" id="GO:0016491">
    <property type="term" value="F:oxidoreductase activity"/>
    <property type="evidence" value="ECO:0007669"/>
    <property type="project" value="UniProtKB-KW"/>
</dbReference>
<proteinExistence type="predicted"/>
<gene>
    <name evidence="5" type="ORF">KL86DYS2_11540</name>
</gene>
<feature type="domain" description="Nitroreductase" evidence="4">
    <location>
        <begin position="9"/>
        <end position="178"/>
    </location>
</feature>
<comment type="subcellular location">
    <subcellularLocation>
        <location evidence="1">Cytoplasm</location>
    </subcellularLocation>
</comment>
<dbReference type="EMBL" id="FLUL01000001">
    <property type="protein sequence ID" value="SBV98945.1"/>
    <property type="molecule type" value="Genomic_DNA"/>
</dbReference>
<dbReference type="InterPro" id="IPR033877">
    <property type="entry name" value="Frm2/Hbn1"/>
</dbReference>
<dbReference type="Pfam" id="PF00881">
    <property type="entry name" value="Nitroreductase"/>
    <property type="match status" value="1"/>
</dbReference>
<keyword evidence="3" id="KW-0560">Oxidoreductase</keyword>
<evidence type="ECO:0000259" key="4">
    <source>
        <dbReference type="Pfam" id="PF00881"/>
    </source>
</evidence>
<dbReference type="PANTHER" id="PTHR43035:SF1">
    <property type="entry name" value="FATTY ACID REPRESSION MUTANT PROTEIN 2-RELATED"/>
    <property type="match status" value="1"/>
</dbReference>
<dbReference type="PANTHER" id="PTHR43035">
    <property type="entry name" value="FATTY ACID REPRESSION MUTANT PROTEIN 2-RELATED"/>
    <property type="match status" value="1"/>
</dbReference>
<dbReference type="FunFam" id="3.40.109.10:FF:000001">
    <property type="entry name" value="Nitroreductase family"/>
    <property type="match status" value="1"/>
</dbReference>
<dbReference type="SUPFAM" id="SSF55469">
    <property type="entry name" value="FMN-dependent nitroreductase-like"/>
    <property type="match status" value="1"/>
</dbReference>
<dbReference type="CDD" id="cd02140">
    <property type="entry name" value="Frm2-like"/>
    <property type="match status" value="1"/>
</dbReference>
<accession>A0A212JI75</accession>
<evidence type="ECO:0000256" key="3">
    <source>
        <dbReference type="ARBA" id="ARBA00023002"/>
    </source>
</evidence>
<reference evidence="5" key="1">
    <citation type="submission" date="2016-04" db="EMBL/GenBank/DDBJ databases">
        <authorList>
            <person name="Evans L.H."/>
            <person name="Alamgir A."/>
            <person name="Owens N."/>
            <person name="Weber N.D."/>
            <person name="Virtaneva K."/>
            <person name="Barbian K."/>
            <person name="Babar A."/>
            <person name="Rosenke K."/>
        </authorList>
    </citation>
    <scope>NUCLEOTIDE SEQUENCE</scope>
    <source>
        <strain evidence="5">86-2</strain>
    </source>
</reference>
<name>A0A212JI75_9BACT</name>
<dbReference type="InterPro" id="IPR000415">
    <property type="entry name" value="Nitroreductase-like"/>
</dbReference>
<dbReference type="GO" id="GO:0005737">
    <property type="term" value="C:cytoplasm"/>
    <property type="evidence" value="ECO:0007669"/>
    <property type="project" value="UniProtKB-SubCell"/>
</dbReference>
<dbReference type="AlphaFoldDB" id="A0A212JI75"/>
<keyword evidence="2" id="KW-0963">Cytoplasm</keyword>
<sequence>MKKNLKEAIEGRRTYYAINDKSPISDDQIKEIIDFAVLHVPSSFNSQSTRVVLLLNDNHKKLWDIVKSVLKKLVSPEAFPATEAKIDGAFAAGHGTILFYEDTDVVKGLQDAFPAYSENFPVWSQHTSAMHQFAIWTMLEEAGLGASLQHYNPIIDEEVAKAFNISPKWKLVAQMPFGTPTSEAGPKEFQPLESRVVVFK</sequence>